<keyword evidence="3" id="KW-1185">Reference proteome</keyword>
<evidence type="ECO:0008006" key="4">
    <source>
        <dbReference type="Google" id="ProtNLM"/>
    </source>
</evidence>
<dbReference type="Proteomes" id="UP001230915">
    <property type="component" value="Unassembled WGS sequence"/>
</dbReference>
<dbReference type="EMBL" id="JAVHUL010000030">
    <property type="protein sequence ID" value="MDQ7918070.1"/>
    <property type="molecule type" value="Genomic_DNA"/>
</dbReference>
<reference evidence="2 3" key="1">
    <citation type="submission" date="2023-08" db="EMBL/GenBank/DDBJ databases">
        <title>Mesonia sp. MT50, isolated from deep-sea sediment of the Mariana Trench.</title>
        <authorList>
            <person name="Fu H."/>
        </authorList>
    </citation>
    <scope>NUCLEOTIDE SEQUENCE [LARGE SCALE GENOMIC DNA]</scope>
    <source>
        <strain evidence="2 3">MT50</strain>
    </source>
</reference>
<feature type="chain" id="PRO_5045842573" description="Nicotinic acid mononucleotide adenyltransferase" evidence="1">
    <location>
        <begin position="19"/>
        <end position="78"/>
    </location>
</feature>
<evidence type="ECO:0000313" key="3">
    <source>
        <dbReference type="Proteomes" id="UP001230915"/>
    </source>
</evidence>
<feature type="signal peptide" evidence="1">
    <location>
        <begin position="1"/>
        <end position="18"/>
    </location>
</feature>
<proteinExistence type="predicted"/>
<protein>
    <recommendedName>
        <fullName evidence="4">Nicotinic acid mononucleotide adenyltransferase</fullName>
    </recommendedName>
</protein>
<evidence type="ECO:0000313" key="2">
    <source>
        <dbReference type="EMBL" id="MDQ7918070.1"/>
    </source>
</evidence>
<dbReference type="InterPro" id="IPR048909">
    <property type="entry name" value="Bflower_3"/>
</dbReference>
<evidence type="ECO:0000256" key="1">
    <source>
        <dbReference type="SAM" id="SignalP"/>
    </source>
</evidence>
<dbReference type="RefSeq" id="WP_308865017.1">
    <property type="nucleotide sequence ID" value="NZ_JAVHUL010000030.1"/>
</dbReference>
<name>A0ABU1A365_9FLAO</name>
<keyword evidence="1" id="KW-0732">Signal</keyword>
<dbReference type="Pfam" id="PF21786">
    <property type="entry name" value="Bflower_3"/>
    <property type="match status" value="1"/>
</dbReference>
<sequence>MKFAITITLILSSFIISAQTYVREGKGDYNTVLFTWDGKYLRQGKGEYKTVLYTFDGKYIRQGKGDYHTVLSTWKVNI</sequence>
<gene>
    <name evidence="2" type="ORF">RBU60_10820</name>
</gene>
<comment type="caution">
    <text evidence="2">The sequence shown here is derived from an EMBL/GenBank/DDBJ whole genome shotgun (WGS) entry which is preliminary data.</text>
</comment>
<accession>A0ABU1A365</accession>
<organism evidence="2 3">
    <name type="scientific">Mesonia profundi</name>
    <dbReference type="NCBI Taxonomy" id="3070998"/>
    <lineage>
        <taxon>Bacteria</taxon>
        <taxon>Pseudomonadati</taxon>
        <taxon>Bacteroidota</taxon>
        <taxon>Flavobacteriia</taxon>
        <taxon>Flavobacteriales</taxon>
        <taxon>Flavobacteriaceae</taxon>
        <taxon>Mesonia</taxon>
    </lineage>
</organism>